<sequence length="262" mass="28669">MIPTKSRKELRQERILSALEANPALRVNQLAEALEVSTETIRRDLSELEQTGRLSRTYGGAVSNANRFEPALSERLVLKQKERRAIAQAAVQCYAQEEALLLGGGATMVHFARALRQIERRMTVITPAYTVAVELSLNPLIDIVLLPGMFEVQEHIVWGSETIHAIERYRVDTAIIGASGVNADGVSDALLKVGEVYSAIVHNTQRCAVLADSSKFDKRALMLVAEWSPRITLFTDAHPQGSLKTALANSGAGTVVVNPDQE</sequence>
<evidence type="ECO:0000256" key="2">
    <source>
        <dbReference type="ARBA" id="ARBA00023015"/>
    </source>
</evidence>
<dbReference type="PANTHER" id="PTHR30363:SF4">
    <property type="entry name" value="GLYCEROL-3-PHOSPHATE REGULON REPRESSOR"/>
    <property type="match status" value="1"/>
</dbReference>
<dbReference type="Gene3D" id="1.10.10.10">
    <property type="entry name" value="Winged helix-like DNA-binding domain superfamily/Winged helix DNA-binding domain"/>
    <property type="match status" value="1"/>
</dbReference>
<dbReference type="Gene3D" id="3.40.50.1360">
    <property type="match status" value="1"/>
</dbReference>
<dbReference type="PROSITE" id="PS00894">
    <property type="entry name" value="HTH_DEOR_1"/>
    <property type="match status" value="1"/>
</dbReference>
<dbReference type="SUPFAM" id="SSF100950">
    <property type="entry name" value="NagB/RpiA/CoA transferase-like"/>
    <property type="match status" value="1"/>
</dbReference>
<evidence type="ECO:0000256" key="1">
    <source>
        <dbReference type="ARBA" id="ARBA00022491"/>
    </source>
</evidence>
<dbReference type="GO" id="GO:0003677">
    <property type="term" value="F:DNA binding"/>
    <property type="evidence" value="ECO:0007669"/>
    <property type="project" value="UniProtKB-KW"/>
</dbReference>
<dbReference type="InterPro" id="IPR050313">
    <property type="entry name" value="Carb_Metab_HTH_regulators"/>
</dbReference>
<proteinExistence type="predicted"/>
<dbReference type="RefSeq" id="WP_374834468.1">
    <property type="nucleotide sequence ID" value="NZ_JBHEEZ010000053.1"/>
</dbReference>
<keyword evidence="1" id="KW-0678">Repressor</keyword>
<protein>
    <submittedName>
        <fullName evidence="6">DeoR/GlpR family DNA-binding transcription regulator</fullName>
    </submittedName>
</protein>
<dbReference type="InterPro" id="IPR018356">
    <property type="entry name" value="Tscrpt_reg_HTH_DeoR_CS"/>
</dbReference>
<feature type="domain" description="HTH deoR-type" evidence="5">
    <location>
        <begin position="8"/>
        <end position="63"/>
    </location>
</feature>
<reference evidence="7" key="1">
    <citation type="journal article" date="2019" name="Int. J. Syst. Evol. Microbiol.">
        <title>The Global Catalogue of Microorganisms (GCM) 10K type strain sequencing project: providing services to taxonomists for standard genome sequencing and annotation.</title>
        <authorList>
            <consortium name="The Broad Institute Genomics Platform"/>
            <consortium name="The Broad Institute Genome Sequencing Center for Infectious Disease"/>
            <person name="Wu L."/>
            <person name="Ma J."/>
        </authorList>
    </citation>
    <scope>NUCLEOTIDE SEQUENCE [LARGE SCALE GENOMIC DNA]</scope>
    <source>
        <strain evidence="7">CGMCC 1.15731</strain>
    </source>
</reference>
<dbReference type="PROSITE" id="PS51000">
    <property type="entry name" value="HTH_DEOR_2"/>
    <property type="match status" value="1"/>
</dbReference>
<evidence type="ECO:0000256" key="3">
    <source>
        <dbReference type="ARBA" id="ARBA00023125"/>
    </source>
</evidence>
<dbReference type="Pfam" id="PF00455">
    <property type="entry name" value="DeoRC"/>
    <property type="match status" value="1"/>
</dbReference>
<keyword evidence="2" id="KW-0805">Transcription regulation</keyword>
<dbReference type="Pfam" id="PF08220">
    <property type="entry name" value="HTH_DeoR"/>
    <property type="match status" value="1"/>
</dbReference>
<dbReference type="SMART" id="SM00420">
    <property type="entry name" value="HTH_DEOR"/>
    <property type="match status" value="1"/>
</dbReference>
<dbReference type="PANTHER" id="PTHR30363">
    <property type="entry name" value="HTH-TYPE TRANSCRIPTIONAL REGULATOR SRLR-RELATED"/>
    <property type="match status" value="1"/>
</dbReference>
<evidence type="ECO:0000313" key="7">
    <source>
        <dbReference type="Proteomes" id="UP001596042"/>
    </source>
</evidence>
<comment type="caution">
    <text evidence="6">The sequence shown here is derived from an EMBL/GenBank/DDBJ whole genome shotgun (WGS) entry which is preliminary data.</text>
</comment>
<dbReference type="InterPro" id="IPR014036">
    <property type="entry name" value="DeoR-like_C"/>
</dbReference>
<evidence type="ECO:0000313" key="6">
    <source>
        <dbReference type="EMBL" id="MFC4625573.1"/>
    </source>
</evidence>
<keyword evidence="4" id="KW-0804">Transcription</keyword>
<organism evidence="6 7">
    <name type="scientific">Daeguia caeni</name>
    <dbReference type="NCBI Taxonomy" id="439612"/>
    <lineage>
        <taxon>Bacteria</taxon>
        <taxon>Pseudomonadati</taxon>
        <taxon>Pseudomonadota</taxon>
        <taxon>Alphaproteobacteria</taxon>
        <taxon>Hyphomicrobiales</taxon>
        <taxon>Brucellaceae</taxon>
        <taxon>Daeguia</taxon>
    </lineage>
</organism>
<dbReference type="InterPro" id="IPR037171">
    <property type="entry name" value="NagB/RpiA_transferase-like"/>
</dbReference>
<dbReference type="PRINTS" id="PR00037">
    <property type="entry name" value="HTHLACR"/>
</dbReference>
<keyword evidence="3 6" id="KW-0238">DNA-binding</keyword>
<evidence type="ECO:0000259" key="5">
    <source>
        <dbReference type="PROSITE" id="PS51000"/>
    </source>
</evidence>
<dbReference type="SMART" id="SM01134">
    <property type="entry name" value="DeoRC"/>
    <property type="match status" value="1"/>
</dbReference>
<evidence type="ECO:0000256" key="4">
    <source>
        <dbReference type="ARBA" id="ARBA00023163"/>
    </source>
</evidence>
<keyword evidence="7" id="KW-1185">Reference proteome</keyword>
<dbReference type="InterPro" id="IPR001034">
    <property type="entry name" value="DeoR_HTH"/>
</dbReference>
<dbReference type="InterPro" id="IPR036388">
    <property type="entry name" value="WH-like_DNA-bd_sf"/>
</dbReference>
<dbReference type="InterPro" id="IPR036390">
    <property type="entry name" value="WH_DNA-bd_sf"/>
</dbReference>
<accession>A0ABV9H6J1</accession>
<dbReference type="Proteomes" id="UP001596042">
    <property type="component" value="Unassembled WGS sequence"/>
</dbReference>
<name>A0ABV9H6J1_9HYPH</name>
<dbReference type="SUPFAM" id="SSF46785">
    <property type="entry name" value="Winged helix' DNA-binding domain"/>
    <property type="match status" value="1"/>
</dbReference>
<dbReference type="EMBL" id="JBHSEL010000099">
    <property type="protein sequence ID" value="MFC4625573.1"/>
    <property type="molecule type" value="Genomic_DNA"/>
</dbReference>
<gene>
    <name evidence="6" type="ORF">ACFO1V_10145</name>
</gene>